<feature type="coiled-coil region" evidence="1">
    <location>
        <begin position="19"/>
        <end position="46"/>
    </location>
</feature>
<name>A0ABY0TL35_9PROT</name>
<sequence>MRFLIPIFFLCLLYAIPYVAQSKEDTSKAARSINQLQQELEKILEDTRTPGLSVAIVHGDGPEWIAGLGKADVSNNRPATPETLFRIGSVSKAFASLSILKLANENRLSLMDPVHKLVPEVWFENHWEADNPVRVVDLLEHTTGWDDLHLHEYAKDASKLDLREELDYGRRSRISRWPPGTRMAYSNSGSAVAAYIVEKLAGQRFEDFVAQNFFGPIGMKTATYFPPTSATLTALYHLDGKTPYPYRNILYRPSGAINASAKDMAAYLSFYLHRGTVNGVQVMPAASIDRMRVPTRTWAAREGLKNGYGLGSYSSVQDGFVYHGHNGGVDGGLTELAYLPDSGVGYFYSINTGNGDAAMKIGEAIRAYITRELQKPTLPTVAPLPANASSYAGWYIPNSPRAKIDYFAERLMGMTHVGVEDGRLLLASLIGPNLVLIPFAGMQFRQLSDPIATAGLLAPNGEGEFIQLYGGMMTMKRVPTWIAITEIVLAAWIALALISVLIYAPFWVLGCIRKNFFQPAERAILGFPLFAVLSAVIAVAIGFFVFNSGNVISLLGNLTIWSGGIFLATIVFAIASLTSGLVLWRAPKPGIRRAVRWYSAFVISAMLVSTAYLTYWGVIGMRTWA</sequence>
<evidence type="ECO:0000256" key="1">
    <source>
        <dbReference type="SAM" id="Coils"/>
    </source>
</evidence>
<dbReference type="RefSeq" id="WP_074633984.1">
    <property type="nucleotide sequence ID" value="NZ_FNKY01000001.1"/>
</dbReference>
<evidence type="ECO:0000313" key="5">
    <source>
        <dbReference type="Proteomes" id="UP000183471"/>
    </source>
</evidence>
<reference evidence="4 5" key="1">
    <citation type="submission" date="2016-10" db="EMBL/GenBank/DDBJ databases">
        <authorList>
            <person name="Varghese N."/>
            <person name="Submissions S."/>
        </authorList>
    </citation>
    <scope>NUCLEOTIDE SEQUENCE [LARGE SCALE GENOMIC DNA]</scope>
    <source>
        <strain evidence="4 5">Nl1</strain>
    </source>
</reference>
<proteinExistence type="predicted"/>
<feature type="domain" description="Beta-lactamase-related" evidence="3">
    <location>
        <begin position="37"/>
        <end position="357"/>
    </location>
</feature>
<keyword evidence="2" id="KW-0812">Transmembrane</keyword>
<evidence type="ECO:0000256" key="2">
    <source>
        <dbReference type="SAM" id="Phobius"/>
    </source>
</evidence>
<accession>A0ABY0TL35</accession>
<gene>
    <name evidence="4" type="ORF">SAMN05216402_3178</name>
</gene>
<keyword evidence="2" id="KW-1133">Transmembrane helix</keyword>
<dbReference type="EMBL" id="FNKY01000001">
    <property type="protein sequence ID" value="SDQ99719.1"/>
    <property type="molecule type" value="Genomic_DNA"/>
</dbReference>
<dbReference type="PANTHER" id="PTHR46825:SF9">
    <property type="entry name" value="BETA-LACTAMASE-RELATED DOMAIN-CONTAINING PROTEIN"/>
    <property type="match status" value="1"/>
</dbReference>
<evidence type="ECO:0000313" key="4">
    <source>
        <dbReference type="EMBL" id="SDQ99719.1"/>
    </source>
</evidence>
<keyword evidence="1" id="KW-0175">Coiled coil</keyword>
<dbReference type="Gene3D" id="3.40.710.10">
    <property type="entry name" value="DD-peptidase/beta-lactamase superfamily"/>
    <property type="match status" value="1"/>
</dbReference>
<feature type="transmembrane region" description="Helical" evidence="2">
    <location>
        <begin position="595"/>
        <end position="618"/>
    </location>
</feature>
<feature type="transmembrane region" description="Helical" evidence="2">
    <location>
        <begin position="489"/>
        <end position="512"/>
    </location>
</feature>
<keyword evidence="2" id="KW-0472">Membrane</keyword>
<dbReference type="InterPro" id="IPR050491">
    <property type="entry name" value="AmpC-like"/>
</dbReference>
<comment type="caution">
    <text evidence="4">The sequence shown here is derived from an EMBL/GenBank/DDBJ whole genome shotgun (WGS) entry which is preliminary data.</text>
</comment>
<organism evidence="4 5">
    <name type="scientific">Nitrosospira multiformis</name>
    <dbReference type="NCBI Taxonomy" id="1231"/>
    <lineage>
        <taxon>Bacteria</taxon>
        <taxon>Pseudomonadati</taxon>
        <taxon>Pseudomonadota</taxon>
        <taxon>Betaproteobacteria</taxon>
        <taxon>Nitrosomonadales</taxon>
        <taxon>Nitrosomonadaceae</taxon>
        <taxon>Nitrosospira</taxon>
    </lineage>
</organism>
<dbReference type="Pfam" id="PF00144">
    <property type="entry name" value="Beta-lactamase"/>
    <property type="match status" value="1"/>
</dbReference>
<protein>
    <submittedName>
        <fullName evidence="4">CubicO group peptidase, beta-lactamase class C family</fullName>
    </submittedName>
</protein>
<dbReference type="Proteomes" id="UP000183471">
    <property type="component" value="Unassembled WGS sequence"/>
</dbReference>
<dbReference type="PANTHER" id="PTHR46825">
    <property type="entry name" value="D-ALANYL-D-ALANINE-CARBOXYPEPTIDASE/ENDOPEPTIDASE AMPH"/>
    <property type="match status" value="1"/>
</dbReference>
<evidence type="ECO:0000259" key="3">
    <source>
        <dbReference type="Pfam" id="PF00144"/>
    </source>
</evidence>
<feature type="transmembrane region" description="Helical" evidence="2">
    <location>
        <begin position="558"/>
        <end position="583"/>
    </location>
</feature>
<dbReference type="SUPFAM" id="SSF56601">
    <property type="entry name" value="beta-lactamase/transpeptidase-like"/>
    <property type="match status" value="1"/>
</dbReference>
<keyword evidence="5" id="KW-1185">Reference proteome</keyword>
<dbReference type="InterPro" id="IPR001466">
    <property type="entry name" value="Beta-lactam-related"/>
</dbReference>
<feature type="transmembrane region" description="Helical" evidence="2">
    <location>
        <begin position="524"/>
        <end position="546"/>
    </location>
</feature>
<dbReference type="InterPro" id="IPR012338">
    <property type="entry name" value="Beta-lactam/transpept-like"/>
</dbReference>